<dbReference type="OrthoDB" id="8276977at2"/>
<name>A0A6N8TEE4_SHIZO</name>
<proteinExistence type="predicted"/>
<dbReference type="Proteomes" id="UP000440304">
    <property type="component" value="Unassembled WGS sequence"/>
</dbReference>
<dbReference type="AlphaFoldDB" id="A0A6N8TEE4"/>
<protein>
    <submittedName>
        <fullName evidence="1">Uncharacterized protein</fullName>
    </submittedName>
</protein>
<dbReference type="RefSeq" id="WP_160787013.1">
    <property type="nucleotide sequence ID" value="NZ_CP086610.1"/>
</dbReference>
<gene>
    <name evidence="1" type="ORF">GR156_15090</name>
</gene>
<organism evidence="1 2">
    <name type="scientific">Shinella zoogloeoides</name>
    <name type="common">Crabtreella saccharophila</name>
    <dbReference type="NCBI Taxonomy" id="352475"/>
    <lineage>
        <taxon>Bacteria</taxon>
        <taxon>Pseudomonadati</taxon>
        <taxon>Pseudomonadota</taxon>
        <taxon>Alphaproteobacteria</taxon>
        <taxon>Hyphomicrobiales</taxon>
        <taxon>Rhizobiaceae</taxon>
        <taxon>Shinella</taxon>
    </lineage>
</organism>
<dbReference type="EMBL" id="WUML01000013">
    <property type="protein sequence ID" value="MXO01643.1"/>
    <property type="molecule type" value="Genomic_DNA"/>
</dbReference>
<accession>A0A6N8TEE4</accession>
<comment type="caution">
    <text evidence="1">The sequence shown here is derived from an EMBL/GenBank/DDBJ whole genome shotgun (WGS) entry which is preliminary data.</text>
</comment>
<reference evidence="1 2" key="1">
    <citation type="submission" date="2019-12" db="EMBL/GenBank/DDBJ databases">
        <title>Shinella granuli gen. nov., sp. nov., and proposal of the reclassification of Zoogloea ramigera ATCC 19623 as Shinella zoogloeoides sp. nov.</title>
        <authorList>
            <person name="Gao J."/>
        </authorList>
    </citation>
    <scope>NUCLEOTIDE SEQUENCE [LARGE SCALE GENOMIC DNA]</scope>
    <source>
        <strain evidence="1 2">DSM 287</strain>
    </source>
</reference>
<evidence type="ECO:0000313" key="2">
    <source>
        <dbReference type="Proteomes" id="UP000440304"/>
    </source>
</evidence>
<evidence type="ECO:0000313" key="1">
    <source>
        <dbReference type="EMBL" id="MXO01643.1"/>
    </source>
</evidence>
<sequence>MSTHLARYLKDFSTPRAPAPVFQPPSFAQESAPAMAEPLALLPALPAVDVEAERAAALAEGRAEAEAELQARHEASLAALKEAHKTEIEALKARYEQDYAAALAERFTALTGEVADQVAAQTAQVLAPVMSQVLTKGAVSDLARLVAEGLKDGEGMTITVKGPLNLFEQLKSHFEDPMPVFRHVEVQDVDLTVEFGDAVLVTRMAAWADTVRKVLA</sequence>